<feature type="region of interest" description="Disordered" evidence="5">
    <location>
        <begin position="329"/>
        <end position="381"/>
    </location>
</feature>
<reference evidence="7 8" key="1">
    <citation type="submission" date="2019-04" db="EMBL/GenBank/DDBJ databases">
        <title>Chromosome genome assembly for Takifugu flavidus.</title>
        <authorList>
            <person name="Xiao S."/>
        </authorList>
    </citation>
    <scope>NUCLEOTIDE SEQUENCE [LARGE SCALE GENOMIC DNA]</scope>
    <source>
        <strain evidence="7">HTHZ2018</strain>
        <tissue evidence="7">Muscle</tissue>
    </source>
</reference>
<feature type="compositionally biased region" description="Low complexity" evidence="5">
    <location>
        <begin position="329"/>
        <end position="349"/>
    </location>
</feature>
<protein>
    <submittedName>
        <fullName evidence="7">Fos-related antigen 1</fullName>
    </submittedName>
</protein>
<evidence type="ECO:0000256" key="3">
    <source>
        <dbReference type="ARBA" id="ARBA00061721"/>
    </source>
</evidence>
<keyword evidence="4" id="KW-0175">Coiled coil</keyword>
<keyword evidence="8" id="KW-1185">Reference proteome</keyword>
<dbReference type="InterPro" id="IPR000837">
    <property type="entry name" value="AP-1"/>
</dbReference>
<feature type="domain" description="BZIP" evidence="6">
    <location>
        <begin position="170"/>
        <end position="233"/>
    </location>
</feature>
<evidence type="ECO:0000313" key="8">
    <source>
        <dbReference type="Proteomes" id="UP000324091"/>
    </source>
</evidence>
<evidence type="ECO:0000256" key="5">
    <source>
        <dbReference type="SAM" id="MobiDB-lite"/>
    </source>
</evidence>
<organism evidence="7 8">
    <name type="scientific">Takifugu flavidus</name>
    <name type="common">sansaifugu</name>
    <dbReference type="NCBI Taxonomy" id="433684"/>
    <lineage>
        <taxon>Eukaryota</taxon>
        <taxon>Metazoa</taxon>
        <taxon>Chordata</taxon>
        <taxon>Craniata</taxon>
        <taxon>Vertebrata</taxon>
        <taxon>Euteleostomi</taxon>
        <taxon>Actinopterygii</taxon>
        <taxon>Neopterygii</taxon>
        <taxon>Teleostei</taxon>
        <taxon>Neoteleostei</taxon>
        <taxon>Acanthomorphata</taxon>
        <taxon>Eupercaria</taxon>
        <taxon>Tetraodontiformes</taxon>
        <taxon>Tetradontoidea</taxon>
        <taxon>Tetraodontidae</taxon>
        <taxon>Takifugu</taxon>
    </lineage>
</organism>
<comment type="caution">
    <text evidence="7">The sequence shown here is derived from an EMBL/GenBank/DDBJ whole genome shotgun (WGS) entry which is preliminary data.</text>
</comment>
<feature type="coiled-coil region" evidence="4">
    <location>
        <begin position="184"/>
        <end position="229"/>
    </location>
</feature>
<dbReference type="PROSITE" id="PS00036">
    <property type="entry name" value="BZIP_BASIC"/>
    <property type="match status" value="1"/>
</dbReference>
<dbReference type="Pfam" id="PF00170">
    <property type="entry name" value="bZIP_1"/>
    <property type="match status" value="1"/>
</dbReference>
<feature type="region of interest" description="Disordered" evidence="5">
    <location>
        <begin position="237"/>
        <end position="309"/>
    </location>
</feature>
<dbReference type="GO" id="GO:0000978">
    <property type="term" value="F:RNA polymerase II cis-regulatory region sequence-specific DNA binding"/>
    <property type="evidence" value="ECO:0007669"/>
    <property type="project" value="TreeGrafter"/>
</dbReference>
<dbReference type="Proteomes" id="UP000324091">
    <property type="component" value="Chromosome 9"/>
</dbReference>
<feature type="compositionally biased region" description="Low complexity" evidence="5">
    <location>
        <begin position="16"/>
        <end position="33"/>
    </location>
</feature>
<feature type="compositionally biased region" description="Low complexity" evidence="5">
    <location>
        <begin position="283"/>
        <end position="302"/>
    </location>
</feature>
<evidence type="ECO:0000256" key="1">
    <source>
        <dbReference type="ARBA" id="ARBA00004123"/>
    </source>
</evidence>
<dbReference type="GO" id="GO:0005634">
    <property type="term" value="C:nucleus"/>
    <property type="evidence" value="ECO:0007669"/>
    <property type="project" value="UniProtKB-SubCell"/>
</dbReference>
<dbReference type="AlphaFoldDB" id="A0A5C6MNG6"/>
<gene>
    <name evidence="7" type="ORF">D4764_09G0007710</name>
</gene>
<feature type="region of interest" description="Disordered" evidence="5">
    <location>
        <begin position="64"/>
        <end position="102"/>
    </location>
</feature>
<dbReference type="SMART" id="SM00338">
    <property type="entry name" value="BRLZ"/>
    <property type="match status" value="1"/>
</dbReference>
<feature type="region of interest" description="Disordered" evidence="5">
    <location>
        <begin position="1"/>
        <end position="33"/>
    </location>
</feature>
<evidence type="ECO:0000256" key="2">
    <source>
        <dbReference type="ARBA" id="ARBA00058242"/>
    </source>
</evidence>
<feature type="compositionally biased region" description="Pro residues" evidence="5">
    <location>
        <begin position="68"/>
        <end position="84"/>
    </location>
</feature>
<dbReference type="CDD" id="cd14721">
    <property type="entry name" value="bZIP_Fos"/>
    <property type="match status" value="1"/>
</dbReference>
<accession>A0A5C6MNG6</accession>
<comment type="subcellular location">
    <subcellularLocation>
        <location evidence="1">Nucleus</location>
    </subcellularLocation>
</comment>
<evidence type="ECO:0000256" key="4">
    <source>
        <dbReference type="SAM" id="Coils"/>
    </source>
</evidence>
<dbReference type="GO" id="GO:0000981">
    <property type="term" value="F:DNA-binding transcription factor activity, RNA polymerase II-specific"/>
    <property type="evidence" value="ECO:0007669"/>
    <property type="project" value="TreeGrafter"/>
</dbReference>
<dbReference type="InterPro" id="IPR046347">
    <property type="entry name" value="bZIP_sf"/>
</dbReference>
<dbReference type="InterPro" id="IPR004827">
    <property type="entry name" value="bZIP"/>
</dbReference>
<sequence length="381" mass="41215">MYRNFGNQGRGNPPYTGSVSGTSSLGNTGTSATQEQKFTMASSSQFVPSLNAITTNQDLQWLVQPSLMHPPPGPSRSPAPPYPTLPGARPLGPQPSHSHFLRPGVIRAAAPTSTRRRNDEHGAHTVAVFLRCHGASGGIPTRLNLNSFPTGLCVMLPKCSHFSKLSAEELERRRVRRERNKMAAAKCRNRRRELTETLQNETDQLEDEKSRLQKEIAALQKEKDKLELVLEAHRPICKLGDSDSDSDPVPTISSLGIKMEREDPEVPGPSTTLPAKVEKPKPKITIPSKPVTSSSSAQNSESESLHTPVLISTPSLTPFTVGMIFTYPSAPTETSASHSSSQQGGSSQPHAHEPCGIAHRRSSSSGDQSDHSLHSPTILSL</sequence>
<evidence type="ECO:0000313" key="7">
    <source>
        <dbReference type="EMBL" id="TWW55721.1"/>
    </source>
</evidence>
<comment type="subunit">
    <text evidence="3">Heterodimer.</text>
</comment>
<dbReference type="EMBL" id="RHFK02000022">
    <property type="protein sequence ID" value="TWW55721.1"/>
    <property type="molecule type" value="Genomic_DNA"/>
</dbReference>
<dbReference type="PANTHER" id="PTHR23351">
    <property type="entry name" value="FOS TRANSCRIPTION FACTOR-RELATED"/>
    <property type="match status" value="1"/>
</dbReference>
<evidence type="ECO:0000259" key="6">
    <source>
        <dbReference type="PROSITE" id="PS50217"/>
    </source>
</evidence>
<dbReference type="Gene3D" id="1.20.5.170">
    <property type="match status" value="1"/>
</dbReference>
<name>A0A5C6MNG6_9TELE</name>
<dbReference type="FunFam" id="1.20.5.170:FF:000006">
    <property type="entry name" value="fos-related antigen 2 isoform X1"/>
    <property type="match status" value="1"/>
</dbReference>
<dbReference type="PROSITE" id="PS50217">
    <property type="entry name" value="BZIP"/>
    <property type="match status" value="1"/>
</dbReference>
<dbReference type="SUPFAM" id="SSF57959">
    <property type="entry name" value="Leucine zipper domain"/>
    <property type="match status" value="1"/>
</dbReference>
<dbReference type="PANTHER" id="PTHR23351:SF25">
    <property type="entry name" value="FOS-RELATED ANTIGEN 2"/>
    <property type="match status" value="1"/>
</dbReference>
<proteinExistence type="predicted"/>
<comment type="function">
    <text evidence="2">Nuclear phosphoprotein which forms a tight but non-covalently linked complex with the JUN/AP-1 transcription factor. FOS has a critical function in regulating the development of cells destined to form and maintain the skeleton. It is thought to have an important role in signal transduction, cell proliferation and differentiation.</text>
</comment>